<evidence type="ECO:0000313" key="11">
    <source>
        <dbReference type="WBParaSite" id="Pan_g2634.t1"/>
    </source>
</evidence>
<comment type="similarity">
    <text evidence="1">Belongs to the MPI phosphatase family.</text>
</comment>
<evidence type="ECO:0000256" key="4">
    <source>
        <dbReference type="ARBA" id="ARBA00022776"/>
    </source>
</evidence>
<reference evidence="11" key="2">
    <citation type="submission" date="2020-10" db="UniProtKB">
        <authorList>
            <consortium name="WormBaseParasite"/>
        </authorList>
    </citation>
    <scope>IDENTIFICATION</scope>
</reference>
<keyword evidence="6" id="KW-0904">Protein phosphatase</keyword>
<protein>
    <recommendedName>
        <fullName evidence="2">protein-tyrosine-phosphatase</fullName>
        <ecNumber evidence="2">3.1.3.48</ecNumber>
    </recommendedName>
</protein>
<dbReference type="AlphaFoldDB" id="A0A7E4VTM4"/>
<comment type="catalytic activity">
    <reaction evidence="8">
        <text>O-phospho-L-tyrosyl-[protein] + H2O = L-tyrosyl-[protein] + phosphate</text>
        <dbReference type="Rhea" id="RHEA:10684"/>
        <dbReference type="Rhea" id="RHEA-COMP:10136"/>
        <dbReference type="Rhea" id="RHEA-COMP:20101"/>
        <dbReference type="ChEBI" id="CHEBI:15377"/>
        <dbReference type="ChEBI" id="CHEBI:43474"/>
        <dbReference type="ChEBI" id="CHEBI:46858"/>
        <dbReference type="ChEBI" id="CHEBI:61978"/>
        <dbReference type="EC" id="3.1.3.48"/>
    </reaction>
</comment>
<evidence type="ECO:0000256" key="2">
    <source>
        <dbReference type="ARBA" id="ARBA00013064"/>
    </source>
</evidence>
<evidence type="ECO:0000256" key="8">
    <source>
        <dbReference type="ARBA" id="ARBA00051722"/>
    </source>
</evidence>
<dbReference type="Gene3D" id="3.40.250.10">
    <property type="entry name" value="Rhodanese-like domain"/>
    <property type="match status" value="1"/>
</dbReference>
<dbReference type="PRINTS" id="PR00716">
    <property type="entry name" value="MPIPHPHTASE"/>
</dbReference>
<dbReference type="SMART" id="SM00450">
    <property type="entry name" value="RHOD"/>
    <property type="match status" value="1"/>
</dbReference>
<organism evidence="10 11">
    <name type="scientific">Panagrellus redivivus</name>
    <name type="common">Microworm</name>
    <dbReference type="NCBI Taxonomy" id="6233"/>
    <lineage>
        <taxon>Eukaryota</taxon>
        <taxon>Metazoa</taxon>
        <taxon>Ecdysozoa</taxon>
        <taxon>Nematoda</taxon>
        <taxon>Chromadorea</taxon>
        <taxon>Rhabditida</taxon>
        <taxon>Tylenchina</taxon>
        <taxon>Panagrolaimomorpha</taxon>
        <taxon>Panagrolaimoidea</taxon>
        <taxon>Panagrolaimidae</taxon>
        <taxon>Panagrellus</taxon>
    </lineage>
</organism>
<dbReference type="FunFam" id="3.40.250.10:FF:000021">
    <property type="entry name" value="M-phase inducer phosphatase cdc-25.2"/>
    <property type="match status" value="1"/>
</dbReference>
<evidence type="ECO:0000259" key="9">
    <source>
        <dbReference type="PROSITE" id="PS50206"/>
    </source>
</evidence>
<accession>A0A7E4VTM4</accession>
<evidence type="ECO:0000313" key="10">
    <source>
        <dbReference type="Proteomes" id="UP000492821"/>
    </source>
</evidence>
<dbReference type="SUPFAM" id="SSF52821">
    <property type="entry name" value="Rhodanese/Cell cycle control phosphatase"/>
    <property type="match status" value="1"/>
</dbReference>
<dbReference type="GO" id="GO:0005634">
    <property type="term" value="C:nucleus"/>
    <property type="evidence" value="ECO:0007669"/>
    <property type="project" value="TreeGrafter"/>
</dbReference>
<dbReference type="WBParaSite" id="Pan_g2634.t1">
    <property type="protein sequence ID" value="Pan_g2634.t1"/>
    <property type="gene ID" value="Pan_g2634"/>
</dbReference>
<proteinExistence type="inferred from homology"/>
<dbReference type="EC" id="3.1.3.48" evidence="2"/>
<name>A0A7E4VTM4_PANRE</name>
<keyword evidence="3" id="KW-0132">Cell division</keyword>
<keyword evidence="5" id="KW-0378">Hydrolase</keyword>
<dbReference type="GO" id="GO:0051301">
    <property type="term" value="P:cell division"/>
    <property type="evidence" value="ECO:0007669"/>
    <property type="project" value="UniProtKB-KW"/>
</dbReference>
<dbReference type="InterPro" id="IPR001763">
    <property type="entry name" value="Rhodanese-like_dom"/>
</dbReference>
<keyword evidence="10" id="KW-1185">Reference proteome</keyword>
<evidence type="ECO:0000256" key="5">
    <source>
        <dbReference type="ARBA" id="ARBA00022801"/>
    </source>
</evidence>
<dbReference type="PANTHER" id="PTHR10828:SF76">
    <property type="entry name" value="M-PHASE INDUCER PHOSPHATASE"/>
    <property type="match status" value="1"/>
</dbReference>
<evidence type="ECO:0000256" key="7">
    <source>
        <dbReference type="ARBA" id="ARBA00023306"/>
    </source>
</evidence>
<dbReference type="InterPro" id="IPR036873">
    <property type="entry name" value="Rhodanese-like_dom_sf"/>
</dbReference>
<dbReference type="GO" id="GO:0000086">
    <property type="term" value="P:G2/M transition of mitotic cell cycle"/>
    <property type="evidence" value="ECO:0007669"/>
    <property type="project" value="TreeGrafter"/>
</dbReference>
<feature type="domain" description="Rhodanese" evidence="9">
    <location>
        <begin position="307"/>
        <end position="416"/>
    </location>
</feature>
<sequence length="466" mass="52195">MASLYTAKPMAHGFNHGATAMSASSFSYNAFSLLDLDDQNASFDSSELFSSTLNDDAIRLLNINEDSGISSDLSNDSVCTVTSELSILLQGPLDFSELMPKSSLSPPILADSFDASDPFEPAEDDASTSLELTEVIESDGEPCSSGVCAELDVPKSNHGSPLPYAGNPLAKSWNRKVFRNSPRQSNDNTPVKASPLAIKRRRDFPSKSLMLKRSTSHMFKTDQDAMLKTHQSENDENVCPEKRQNVPVPKLHRTISTLEMGSHYTQLESPDIKTNYHLDGVNRSKTDVGFRRISTKTLANLIIKSDFHEKYVLIDCRYPYEFNGGHIHKAINLFDPKDLIKHFFPICPADDLGFGQKSPIFYCEFSSVRGPNMANELRRFDRKLNVQSWPALNFEEIYVLSEGYQDFFSEGNRVDDLCIPNAYIKMTDPKYSHELANYNFHKRPSVVRASAIRNLQLARANESSES</sequence>
<dbReference type="Proteomes" id="UP000492821">
    <property type="component" value="Unassembled WGS sequence"/>
</dbReference>
<evidence type="ECO:0000256" key="1">
    <source>
        <dbReference type="ARBA" id="ARBA00011065"/>
    </source>
</evidence>
<dbReference type="PANTHER" id="PTHR10828">
    <property type="entry name" value="M-PHASE INDUCER PHOSPHATASE DUAL SPECIFICITY PHOSPHATASE CDC25"/>
    <property type="match status" value="1"/>
</dbReference>
<dbReference type="GO" id="GO:0010971">
    <property type="term" value="P:positive regulation of G2/M transition of mitotic cell cycle"/>
    <property type="evidence" value="ECO:0007669"/>
    <property type="project" value="TreeGrafter"/>
</dbReference>
<dbReference type="Pfam" id="PF00581">
    <property type="entry name" value="Rhodanese"/>
    <property type="match status" value="1"/>
</dbReference>
<dbReference type="InterPro" id="IPR000751">
    <property type="entry name" value="MPI_Phosphatase"/>
</dbReference>
<keyword evidence="7" id="KW-0131">Cell cycle</keyword>
<reference evidence="10" key="1">
    <citation type="journal article" date="2013" name="Genetics">
        <title>The draft genome and transcriptome of Panagrellus redivivus are shaped by the harsh demands of a free-living lifestyle.</title>
        <authorList>
            <person name="Srinivasan J."/>
            <person name="Dillman A.R."/>
            <person name="Macchietto M.G."/>
            <person name="Heikkinen L."/>
            <person name="Lakso M."/>
            <person name="Fracchia K.M."/>
            <person name="Antoshechkin I."/>
            <person name="Mortazavi A."/>
            <person name="Wong G."/>
            <person name="Sternberg P.W."/>
        </authorList>
    </citation>
    <scope>NUCLEOTIDE SEQUENCE [LARGE SCALE GENOMIC DNA]</scope>
    <source>
        <strain evidence="10">MT8872</strain>
    </source>
</reference>
<evidence type="ECO:0000256" key="3">
    <source>
        <dbReference type="ARBA" id="ARBA00022618"/>
    </source>
</evidence>
<dbReference type="PROSITE" id="PS50206">
    <property type="entry name" value="RHODANESE_3"/>
    <property type="match status" value="1"/>
</dbReference>
<keyword evidence="4" id="KW-0498">Mitosis</keyword>
<evidence type="ECO:0000256" key="6">
    <source>
        <dbReference type="ARBA" id="ARBA00022912"/>
    </source>
</evidence>
<dbReference type="GO" id="GO:0110032">
    <property type="term" value="P:positive regulation of G2/MI transition of meiotic cell cycle"/>
    <property type="evidence" value="ECO:0007669"/>
    <property type="project" value="TreeGrafter"/>
</dbReference>
<dbReference type="GO" id="GO:0004725">
    <property type="term" value="F:protein tyrosine phosphatase activity"/>
    <property type="evidence" value="ECO:0007669"/>
    <property type="project" value="UniProtKB-EC"/>
</dbReference>
<dbReference type="GO" id="GO:0005737">
    <property type="term" value="C:cytoplasm"/>
    <property type="evidence" value="ECO:0007669"/>
    <property type="project" value="TreeGrafter"/>
</dbReference>